<evidence type="ECO:0000256" key="1">
    <source>
        <dbReference type="PROSITE-ProRule" id="PRU00266"/>
    </source>
</evidence>
<dbReference type="Gene3D" id="3.30.160.20">
    <property type="match status" value="1"/>
</dbReference>
<protein>
    <recommendedName>
        <fullName evidence="2">DRBM domain-containing protein</fullName>
    </recommendedName>
</protein>
<sequence length="516" mass="58796">MTDTDKLEQYIQNTFSKITDEEGRPLDVTIALPLLKQVLTGYMQEIAEKKFDYIGESATQFAINLILAQHYSKYDNRVLSLLAKKFRAPLHLYKLVGKQIALKEHVRSIYIKDTMDMIMGILYHFYGIIAVKKFIEEALINIVNNELDITASPKKITSPGSPNDNPVTMLHEMIQSGGGSLDTSASETLEKKWQVKIIAKFNEKSFLFSHTRTSGSKQKAKTEASRDILTYFIKNPDMCQQLQIQGEGNTEVHVLPISENDYCNLFLENTTSDTNSTKINDWSSDPNSLHILQGDHEETTLLLENLLLDNKMDIDMDSRQVKRQRQSIYPDMRQSEMNGSTPVKEEPINGASILEIAQGSTNYNDTLINQHQSSNSMESNVTYIKDEETFQPFNQAAALPADEATAIREEKILKYFRKLFATHRLVLLQCRTTPGQSKSVFLSFVVQHQDEMRVDITIQQGGDSHTPMFYAEVVLRSKTKNNVFIKTEGHGRRKKDAEQQAFNKMIEIVTNWNAML</sequence>
<dbReference type="EMBL" id="JAEPRC010000394">
    <property type="protein sequence ID" value="KAG2198244.1"/>
    <property type="molecule type" value="Genomic_DNA"/>
</dbReference>
<dbReference type="Proteomes" id="UP000650833">
    <property type="component" value="Unassembled WGS sequence"/>
</dbReference>
<feature type="domain" description="DRBM" evidence="2">
    <location>
        <begin position="436"/>
        <end position="511"/>
    </location>
</feature>
<name>A0A8H7QTC3_9FUNG</name>
<keyword evidence="4" id="KW-1185">Reference proteome</keyword>
<dbReference type="AlphaFoldDB" id="A0A8H7QTC3"/>
<keyword evidence="1" id="KW-0694">RNA-binding</keyword>
<dbReference type="SUPFAM" id="SSF54768">
    <property type="entry name" value="dsRNA-binding domain-like"/>
    <property type="match status" value="1"/>
</dbReference>
<gene>
    <name evidence="3" type="ORF">INT46_009023</name>
</gene>
<dbReference type="GO" id="GO:0003723">
    <property type="term" value="F:RNA binding"/>
    <property type="evidence" value="ECO:0007669"/>
    <property type="project" value="UniProtKB-UniRule"/>
</dbReference>
<dbReference type="PROSITE" id="PS50137">
    <property type="entry name" value="DS_RBD"/>
    <property type="match status" value="1"/>
</dbReference>
<accession>A0A8H7QTC3</accession>
<evidence type="ECO:0000313" key="4">
    <source>
        <dbReference type="Proteomes" id="UP000650833"/>
    </source>
</evidence>
<comment type="caution">
    <text evidence="3">The sequence shown here is derived from an EMBL/GenBank/DDBJ whole genome shotgun (WGS) entry which is preliminary data.</text>
</comment>
<organism evidence="3 4">
    <name type="scientific">Mucor plumbeus</name>
    <dbReference type="NCBI Taxonomy" id="97098"/>
    <lineage>
        <taxon>Eukaryota</taxon>
        <taxon>Fungi</taxon>
        <taxon>Fungi incertae sedis</taxon>
        <taxon>Mucoromycota</taxon>
        <taxon>Mucoromycotina</taxon>
        <taxon>Mucoromycetes</taxon>
        <taxon>Mucorales</taxon>
        <taxon>Mucorineae</taxon>
        <taxon>Mucoraceae</taxon>
        <taxon>Mucor</taxon>
    </lineage>
</organism>
<dbReference type="Pfam" id="PF00035">
    <property type="entry name" value="dsrm"/>
    <property type="match status" value="1"/>
</dbReference>
<proteinExistence type="predicted"/>
<dbReference type="OrthoDB" id="2241755at2759"/>
<evidence type="ECO:0000259" key="2">
    <source>
        <dbReference type="PROSITE" id="PS50137"/>
    </source>
</evidence>
<evidence type="ECO:0000313" key="3">
    <source>
        <dbReference type="EMBL" id="KAG2198244.1"/>
    </source>
</evidence>
<dbReference type="InterPro" id="IPR014720">
    <property type="entry name" value="dsRBD_dom"/>
</dbReference>
<reference evidence="3" key="1">
    <citation type="submission" date="2020-12" db="EMBL/GenBank/DDBJ databases">
        <title>Metabolic potential, ecology and presence of endohyphal bacteria is reflected in genomic diversity of Mucoromycotina.</title>
        <authorList>
            <person name="Muszewska A."/>
            <person name="Okrasinska A."/>
            <person name="Steczkiewicz K."/>
            <person name="Drgas O."/>
            <person name="Orlowska M."/>
            <person name="Perlinska-Lenart U."/>
            <person name="Aleksandrzak-Piekarczyk T."/>
            <person name="Szatraj K."/>
            <person name="Zielenkiewicz U."/>
            <person name="Pilsyk S."/>
            <person name="Malc E."/>
            <person name="Mieczkowski P."/>
            <person name="Kruszewska J.S."/>
            <person name="Biernat P."/>
            <person name="Pawlowska J."/>
        </authorList>
    </citation>
    <scope>NUCLEOTIDE SEQUENCE</scope>
    <source>
        <strain evidence="3">CBS 226.32</strain>
    </source>
</reference>